<gene>
    <name evidence="10" type="primary">tatB</name>
    <name evidence="12" type="ORF">SAMN05444165_3376</name>
</gene>
<keyword evidence="4" id="KW-0997">Cell inner membrane</keyword>
<keyword evidence="9 10" id="KW-0472">Membrane</keyword>
<evidence type="ECO:0000256" key="5">
    <source>
        <dbReference type="ARBA" id="ARBA00022692"/>
    </source>
</evidence>
<evidence type="ECO:0000256" key="4">
    <source>
        <dbReference type="ARBA" id="ARBA00022519"/>
    </source>
</evidence>
<dbReference type="HAMAP" id="MF_00237">
    <property type="entry name" value="TatB"/>
    <property type="match status" value="1"/>
</dbReference>
<keyword evidence="13" id="KW-1185">Reference proteome</keyword>
<dbReference type="PANTHER" id="PTHR33162:SF1">
    <property type="entry name" value="SEC-INDEPENDENT PROTEIN TRANSLOCASE PROTEIN TATA, CHLOROPLASTIC"/>
    <property type="match status" value="1"/>
</dbReference>
<dbReference type="GO" id="GO:0033281">
    <property type="term" value="C:TAT protein transport complex"/>
    <property type="evidence" value="ECO:0007669"/>
    <property type="project" value="UniProtKB-UniRule"/>
</dbReference>
<evidence type="ECO:0000256" key="2">
    <source>
        <dbReference type="ARBA" id="ARBA00022448"/>
    </source>
</evidence>
<evidence type="ECO:0000256" key="9">
    <source>
        <dbReference type="ARBA" id="ARBA00023136"/>
    </source>
</evidence>
<dbReference type="InterPro" id="IPR003369">
    <property type="entry name" value="TatA/B/E"/>
</dbReference>
<accession>A0A1N6JNA5</accession>
<reference evidence="12 13" key="1">
    <citation type="submission" date="2016-11" db="EMBL/GenBank/DDBJ databases">
        <authorList>
            <person name="Jaros S."/>
            <person name="Januszkiewicz K."/>
            <person name="Wedrychowicz H."/>
        </authorList>
    </citation>
    <scope>NUCLEOTIDE SEQUENCE [LARGE SCALE GENOMIC DNA]</scope>
    <source>
        <strain evidence="12 13">GAS95</strain>
    </source>
</reference>
<dbReference type="PRINTS" id="PR01506">
    <property type="entry name" value="TATBPROTEIN"/>
</dbReference>
<evidence type="ECO:0000256" key="7">
    <source>
        <dbReference type="ARBA" id="ARBA00022989"/>
    </source>
</evidence>
<evidence type="ECO:0000313" key="12">
    <source>
        <dbReference type="EMBL" id="SIO45825.1"/>
    </source>
</evidence>
<evidence type="ECO:0000313" key="13">
    <source>
        <dbReference type="Proteomes" id="UP000185151"/>
    </source>
</evidence>
<name>A0A1N6JNA5_9BURK</name>
<feature type="region of interest" description="Disordered" evidence="11">
    <location>
        <begin position="153"/>
        <end position="179"/>
    </location>
</feature>
<comment type="subunit">
    <text evidence="10">The Tat system comprises two distinct complexes: a TatABC complex, containing multiple copies of TatA, TatB and TatC subunits, and a separate TatA complex, containing only TatA subunits. Substrates initially bind to the TatABC complex, which probably triggers association of the separate TatA complex to form the active translocon.</text>
</comment>
<dbReference type="OrthoDB" id="9816005at2"/>
<keyword evidence="2 10" id="KW-0813">Transport</keyword>
<dbReference type="Pfam" id="PF02416">
    <property type="entry name" value="TatA_B_E"/>
    <property type="match status" value="1"/>
</dbReference>
<dbReference type="GO" id="GO:0043953">
    <property type="term" value="P:protein transport by the Tat complex"/>
    <property type="evidence" value="ECO:0007669"/>
    <property type="project" value="UniProtKB-UniRule"/>
</dbReference>
<evidence type="ECO:0000256" key="8">
    <source>
        <dbReference type="ARBA" id="ARBA00023010"/>
    </source>
</evidence>
<keyword evidence="8 10" id="KW-0811">Translocation</keyword>
<evidence type="ECO:0000256" key="10">
    <source>
        <dbReference type="HAMAP-Rule" id="MF_00237"/>
    </source>
</evidence>
<dbReference type="Proteomes" id="UP000185151">
    <property type="component" value="Unassembled WGS sequence"/>
</dbReference>
<dbReference type="Gene3D" id="1.20.5.3310">
    <property type="match status" value="1"/>
</dbReference>
<evidence type="ECO:0000256" key="6">
    <source>
        <dbReference type="ARBA" id="ARBA00022927"/>
    </source>
</evidence>
<proteinExistence type="inferred from homology"/>
<sequence>MLDFDISKLAVIGTVALVVLGPERLPRVARTAGTLLGRAQRYIAIVQAEVDQQIRMDDLRKFKDGVERAAGDMQATVDRTVVQHMGELQAGVDAAAADIREGLPGAYLPSVHESAGDLQSELFKVRPAPAPLPLPVSVQAVGSNHSLRLAADLPSAPRSPAQRMRTKWHGTASAGRRGAVKRNRVVSMAASKAMGRNIDRLA</sequence>
<dbReference type="InterPro" id="IPR018448">
    <property type="entry name" value="TatB"/>
</dbReference>
<keyword evidence="5 10" id="KW-0812">Transmembrane</keyword>
<comment type="subcellular location">
    <subcellularLocation>
        <location evidence="10">Cell membrane</location>
        <topology evidence="10">Single-pass membrane protein</topology>
    </subcellularLocation>
    <subcellularLocation>
        <location evidence="1">Membrane</location>
        <topology evidence="1">Single-pass membrane protein</topology>
    </subcellularLocation>
</comment>
<evidence type="ECO:0000256" key="11">
    <source>
        <dbReference type="SAM" id="MobiDB-lite"/>
    </source>
</evidence>
<keyword evidence="7 10" id="KW-1133">Transmembrane helix</keyword>
<dbReference type="EMBL" id="FSRU01000001">
    <property type="protein sequence ID" value="SIO45825.1"/>
    <property type="molecule type" value="Genomic_DNA"/>
</dbReference>
<dbReference type="AlphaFoldDB" id="A0A1N6JNA5"/>
<comment type="similarity">
    <text evidence="10">Belongs to the TatB family.</text>
</comment>
<dbReference type="PANTHER" id="PTHR33162">
    <property type="entry name" value="SEC-INDEPENDENT PROTEIN TRANSLOCASE PROTEIN TATA, CHLOROPLASTIC"/>
    <property type="match status" value="1"/>
</dbReference>
<evidence type="ECO:0000256" key="1">
    <source>
        <dbReference type="ARBA" id="ARBA00004167"/>
    </source>
</evidence>
<dbReference type="GO" id="GO:0008320">
    <property type="term" value="F:protein transmembrane transporter activity"/>
    <property type="evidence" value="ECO:0007669"/>
    <property type="project" value="UniProtKB-UniRule"/>
</dbReference>
<protein>
    <recommendedName>
        <fullName evidence="10">Sec-independent protein translocase protein TatB</fullName>
    </recommendedName>
</protein>
<comment type="function">
    <text evidence="10">Part of the twin-arginine translocation (Tat) system that transports large folded proteins containing a characteristic twin-arginine motif in their signal peptide across membranes. Together with TatC, TatB is part of a receptor directly interacting with Tat signal peptides. TatB may form an oligomeric binding site that transiently accommodates folded Tat precursor proteins before their translocation.</text>
</comment>
<organism evidence="12 13">
    <name type="scientific">Paraburkholderia phenazinium</name>
    <dbReference type="NCBI Taxonomy" id="60549"/>
    <lineage>
        <taxon>Bacteria</taxon>
        <taxon>Pseudomonadati</taxon>
        <taxon>Pseudomonadota</taxon>
        <taxon>Betaproteobacteria</taxon>
        <taxon>Burkholderiales</taxon>
        <taxon>Burkholderiaceae</taxon>
        <taxon>Paraburkholderia</taxon>
    </lineage>
</organism>
<keyword evidence="3 10" id="KW-1003">Cell membrane</keyword>
<keyword evidence="6 10" id="KW-0653">Protein transport</keyword>
<evidence type="ECO:0000256" key="3">
    <source>
        <dbReference type="ARBA" id="ARBA00022475"/>
    </source>
</evidence>